<feature type="compositionally biased region" description="Polar residues" evidence="2">
    <location>
        <begin position="351"/>
        <end position="367"/>
    </location>
</feature>
<evidence type="ECO:0000256" key="2">
    <source>
        <dbReference type="SAM" id="MobiDB-lite"/>
    </source>
</evidence>
<organism evidence="4 5">
    <name type="scientific">Phialemonium thermophilum</name>
    <dbReference type="NCBI Taxonomy" id="223376"/>
    <lineage>
        <taxon>Eukaryota</taxon>
        <taxon>Fungi</taxon>
        <taxon>Dikarya</taxon>
        <taxon>Ascomycota</taxon>
        <taxon>Pezizomycotina</taxon>
        <taxon>Sordariomycetes</taxon>
        <taxon>Sordariomycetidae</taxon>
        <taxon>Cephalothecales</taxon>
        <taxon>Cephalothecaceae</taxon>
        <taxon>Phialemonium</taxon>
    </lineage>
</organism>
<comment type="caution">
    <text evidence="4">The sequence shown here is derived from an EMBL/GenBank/DDBJ whole genome shotgun (WGS) entry which is preliminary data.</text>
</comment>
<gene>
    <name evidence="4" type="ORF">VTK73DRAFT_7005</name>
</gene>
<feature type="compositionally biased region" description="Basic and acidic residues" evidence="2">
    <location>
        <begin position="162"/>
        <end position="174"/>
    </location>
</feature>
<dbReference type="PANTHER" id="PTHR42023">
    <property type="entry name" value="BHLH DOMAIN-CONTAINING PROTEIN"/>
    <property type="match status" value="1"/>
</dbReference>
<feature type="compositionally biased region" description="Polar residues" evidence="2">
    <location>
        <begin position="434"/>
        <end position="452"/>
    </location>
</feature>
<evidence type="ECO:0000313" key="5">
    <source>
        <dbReference type="Proteomes" id="UP001586593"/>
    </source>
</evidence>
<dbReference type="PANTHER" id="PTHR42023:SF1">
    <property type="entry name" value="BHLH DOMAIN-CONTAINING PROTEIN"/>
    <property type="match status" value="1"/>
</dbReference>
<dbReference type="InterPro" id="IPR002912">
    <property type="entry name" value="ACT_dom"/>
</dbReference>
<feature type="compositionally biased region" description="Polar residues" evidence="2">
    <location>
        <begin position="189"/>
        <end position="201"/>
    </location>
</feature>
<dbReference type="Proteomes" id="UP001586593">
    <property type="component" value="Unassembled WGS sequence"/>
</dbReference>
<feature type="compositionally biased region" description="Polar residues" evidence="2">
    <location>
        <begin position="243"/>
        <end position="254"/>
    </location>
</feature>
<feature type="domain" description="ACT" evidence="3">
    <location>
        <begin position="466"/>
        <end position="549"/>
    </location>
</feature>
<feature type="compositionally biased region" description="Low complexity" evidence="2">
    <location>
        <begin position="419"/>
        <end position="433"/>
    </location>
</feature>
<evidence type="ECO:0000259" key="3">
    <source>
        <dbReference type="PROSITE" id="PS51671"/>
    </source>
</evidence>
<evidence type="ECO:0000256" key="1">
    <source>
        <dbReference type="SAM" id="Coils"/>
    </source>
</evidence>
<evidence type="ECO:0000313" key="4">
    <source>
        <dbReference type="EMBL" id="KAL1861591.1"/>
    </source>
</evidence>
<proteinExistence type="predicted"/>
<protein>
    <recommendedName>
        <fullName evidence="3">ACT domain-containing protein</fullName>
    </recommendedName>
</protein>
<keyword evidence="5" id="KW-1185">Reference proteome</keyword>
<dbReference type="PROSITE" id="PS51671">
    <property type="entry name" value="ACT"/>
    <property type="match status" value="1"/>
</dbReference>
<feature type="region of interest" description="Disordered" evidence="2">
    <location>
        <begin position="1"/>
        <end position="471"/>
    </location>
</feature>
<reference evidence="4 5" key="1">
    <citation type="journal article" date="2024" name="Commun. Biol.">
        <title>Comparative genomic analysis of thermophilic fungi reveals convergent evolutionary adaptations and gene losses.</title>
        <authorList>
            <person name="Steindorff A.S."/>
            <person name="Aguilar-Pontes M.V."/>
            <person name="Robinson A.J."/>
            <person name="Andreopoulos B."/>
            <person name="LaButti K."/>
            <person name="Kuo A."/>
            <person name="Mondo S."/>
            <person name="Riley R."/>
            <person name="Otillar R."/>
            <person name="Haridas S."/>
            <person name="Lipzen A."/>
            <person name="Grimwood J."/>
            <person name="Schmutz J."/>
            <person name="Clum A."/>
            <person name="Reid I.D."/>
            <person name="Moisan M.C."/>
            <person name="Butler G."/>
            <person name="Nguyen T.T.M."/>
            <person name="Dewar K."/>
            <person name="Conant G."/>
            <person name="Drula E."/>
            <person name="Henrissat B."/>
            <person name="Hansel C."/>
            <person name="Singer S."/>
            <person name="Hutchinson M.I."/>
            <person name="de Vries R.P."/>
            <person name="Natvig D.O."/>
            <person name="Powell A.J."/>
            <person name="Tsang A."/>
            <person name="Grigoriev I.V."/>
        </authorList>
    </citation>
    <scope>NUCLEOTIDE SEQUENCE [LARGE SCALE GENOMIC DNA]</scope>
    <source>
        <strain evidence="4 5">ATCC 24622</strain>
    </source>
</reference>
<feature type="coiled-coil region" evidence="1">
    <location>
        <begin position="511"/>
        <end position="538"/>
    </location>
</feature>
<feature type="compositionally biased region" description="Basic and acidic residues" evidence="2">
    <location>
        <begin position="8"/>
        <end position="23"/>
    </location>
</feature>
<feature type="compositionally biased region" description="Low complexity" evidence="2">
    <location>
        <begin position="24"/>
        <end position="41"/>
    </location>
</feature>
<accession>A0ABR3WGX2</accession>
<feature type="compositionally biased region" description="Basic and acidic residues" evidence="2">
    <location>
        <begin position="111"/>
        <end position="120"/>
    </location>
</feature>
<dbReference type="EMBL" id="JAZHXJ010000418">
    <property type="protein sequence ID" value="KAL1861591.1"/>
    <property type="molecule type" value="Genomic_DNA"/>
</dbReference>
<sequence length="571" mass="62401">MMRRARRKQSDAALREAQSRERLNAAAQQNQRQQEPQQPRAGQHRDDVRWDGMTGEPTGSPAGIPPQVRPADYAQGLGIRASPSPPQQQRSPTSGITSFGDRVRQMVQTGKGERKAEEATSYRSDPAAGAFTSSRPGWRGASGRTALVEPVRDNLQVAPLKIPEKSLRIPEKSSKRLFSPTTAKAPRTESPSQSASPNEQLSPPGPPPGPAAGSRETVRRVVPSSQIAPPVGSSEDTPEADASGSQRKQLSPSSDRFVGVDASATAPRVSAPQETQINRGPDHQRMPIRRKPAPSAEPANEGGHPEQSSELPNDAWVQPPSRFSITTYATSTAETPRASLDDLPPMPTPPQQYLSGSSPANLRTQGSVMDRKRPKIGGGAYDGDDKVYSTSSGEPIVISLKDEFTMSSPFSTGDRKTARPPAQQQQQQQQRQPNLVTSPTHSGGRPSSTASGQLAEKSLPPAPPETTADRARDRVGLLNARLTALGNRRINLTRSIQQMTELMPRDHVLDSAEVIRKREAERRKVEALRSELADVRREEYEIGLQLHRVYKRLDREAQWDSTSLWVRRVTE</sequence>
<name>A0ABR3WGX2_9PEZI</name>
<feature type="compositionally biased region" description="Polar residues" evidence="2">
    <location>
        <begin position="321"/>
        <end position="334"/>
    </location>
</feature>
<keyword evidence="1" id="KW-0175">Coiled coil</keyword>